<evidence type="ECO:0000256" key="1">
    <source>
        <dbReference type="SAM" id="MobiDB-lite"/>
    </source>
</evidence>
<reference evidence="2 3" key="1">
    <citation type="submission" date="2020-08" db="EMBL/GenBank/DDBJ databases">
        <title>Sequencing the genomes of 1000 actinobacteria strains.</title>
        <authorList>
            <person name="Klenk H.-P."/>
        </authorList>
    </citation>
    <scope>NUCLEOTIDE SEQUENCE [LARGE SCALE GENOMIC DNA]</scope>
    <source>
        <strain evidence="2 3">DSM 41530</strain>
    </source>
</reference>
<dbReference type="Proteomes" id="UP000530530">
    <property type="component" value="Unassembled WGS sequence"/>
</dbReference>
<comment type="caution">
    <text evidence="2">The sequence shown here is derived from an EMBL/GenBank/DDBJ whole genome shotgun (WGS) entry which is preliminary data.</text>
</comment>
<accession>A0ABR6M0E9</accession>
<evidence type="ECO:0000313" key="3">
    <source>
        <dbReference type="Proteomes" id="UP000530530"/>
    </source>
</evidence>
<feature type="region of interest" description="Disordered" evidence="1">
    <location>
        <begin position="1"/>
        <end position="33"/>
    </location>
</feature>
<sequence length="33" mass="3759">MIDSISRGRQYGGPMSAVHDHPPRRHDAIETDR</sequence>
<evidence type="ECO:0000313" key="2">
    <source>
        <dbReference type="EMBL" id="MBB4788055.1"/>
    </source>
</evidence>
<protein>
    <submittedName>
        <fullName evidence="2">Uncharacterized protein</fullName>
    </submittedName>
</protein>
<gene>
    <name evidence="2" type="ORF">BJY27_009102</name>
</gene>
<proteinExistence type="predicted"/>
<dbReference type="EMBL" id="JACHNG010000002">
    <property type="protein sequence ID" value="MBB4788055.1"/>
    <property type="molecule type" value="Genomic_DNA"/>
</dbReference>
<organism evidence="2 3">
    <name type="scientific">Streptomyces rapamycinicus</name>
    <dbReference type="NCBI Taxonomy" id="1226757"/>
    <lineage>
        <taxon>Bacteria</taxon>
        <taxon>Bacillati</taxon>
        <taxon>Actinomycetota</taxon>
        <taxon>Actinomycetes</taxon>
        <taxon>Kitasatosporales</taxon>
        <taxon>Streptomycetaceae</taxon>
        <taxon>Streptomyces</taxon>
        <taxon>Streptomyces violaceusniger group</taxon>
    </lineage>
</organism>
<keyword evidence="3" id="KW-1185">Reference proteome</keyword>
<feature type="compositionally biased region" description="Basic and acidic residues" evidence="1">
    <location>
        <begin position="18"/>
        <end position="33"/>
    </location>
</feature>
<name>A0ABR6M0E9_9ACTN</name>